<reference evidence="7 8" key="1">
    <citation type="submission" date="2015-09" db="EMBL/GenBank/DDBJ databases">
        <title>Genome of Desulfovibrio dechloracetivorans BerOc1, a mercury methylating strain isolated from highly hydrocarbons and metals contaminated coastal sediments.</title>
        <authorList>
            <person name="Goni Urriza M."/>
            <person name="Gassie C."/>
            <person name="Bouchez O."/>
            <person name="Klopp C."/>
            <person name="Ranchou-Peyruse A."/>
            <person name="Remy G."/>
        </authorList>
    </citation>
    <scope>NUCLEOTIDE SEQUENCE [LARGE SCALE GENOMIC DNA]</scope>
    <source>
        <strain evidence="7 8">BerOc1</strain>
    </source>
</reference>
<dbReference type="PROSITE" id="PS00065">
    <property type="entry name" value="D_2_HYDROXYACID_DH_1"/>
    <property type="match status" value="1"/>
</dbReference>
<evidence type="ECO:0000259" key="6">
    <source>
        <dbReference type="SMART" id="SM00829"/>
    </source>
</evidence>
<dbReference type="InterPro" id="IPR036291">
    <property type="entry name" value="NAD(P)-bd_dom_sf"/>
</dbReference>
<dbReference type="RefSeq" id="WP_242652849.1">
    <property type="nucleotide sequence ID" value="NZ_LKAQ01000001.1"/>
</dbReference>
<dbReference type="SMART" id="SM00829">
    <property type="entry name" value="PKS_ER"/>
    <property type="match status" value="1"/>
</dbReference>
<gene>
    <name evidence="7" type="primary">adhC2_1</name>
    <name evidence="7" type="ORF">BerOc1_00757</name>
</gene>
<dbReference type="FunFam" id="3.40.50.720:FF:000022">
    <property type="entry name" value="Cinnamyl alcohol dehydrogenase"/>
    <property type="match status" value="1"/>
</dbReference>
<protein>
    <submittedName>
        <fullName evidence="7">NADP-dependent alcohol dehydrogenase C 2</fullName>
        <ecNumber evidence="7">1.1.1.2</ecNumber>
    </submittedName>
</protein>
<dbReference type="Proteomes" id="UP000181901">
    <property type="component" value="Unassembled WGS sequence"/>
</dbReference>
<dbReference type="GO" id="GO:0008270">
    <property type="term" value="F:zinc ion binding"/>
    <property type="evidence" value="ECO:0007669"/>
    <property type="project" value="InterPro"/>
</dbReference>
<dbReference type="InterPro" id="IPR002328">
    <property type="entry name" value="ADH_Zn_CS"/>
</dbReference>
<evidence type="ECO:0000256" key="1">
    <source>
        <dbReference type="ARBA" id="ARBA00001947"/>
    </source>
</evidence>
<dbReference type="InterPro" id="IPR011032">
    <property type="entry name" value="GroES-like_sf"/>
</dbReference>
<dbReference type="InterPro" id="IPR013149">
    <property type="entry name" value="ADH-like_C"/>
</dbReference>
<dbReference type="Gene3D" id="3.90.180.10">
    <property type="entry name" value="Medium-chain alcohol dehydrogenases, catalytic domain"/>
    <property type="match status" value="1"/>
</dbReference>
<evidence type="ECO:0000313" key="8">
    <source>
        <dbReference type="Proteomes" id="UP000181901"/>
    </source>
</evidence>
<dbReference type="SUPFAM" id="SSF51735">
    <property type="entry name" value="NAD(P)-binding Rossmann-fold domains"/>
    <property type="match status" value="1"/>
</dbReference>
<evidence type="ECO:0000256" key="5">
    <source>
        <dbReference type="RuleBase" id="RU361277"/>
    </source>
</evidence>
<accession>A0A1J5N9I1</accession>
<comment type="cofactor">
    <cofactor evidence="1 5">
        <name>Zn(2+)</name>
        <dbReference type="ChEBI" id="CHEBI:29105"/>
    </cofactor>
</comment>
<dbReference type="PROSITE" id="PS00059">
    <property type="entry name" value="ADH_ZINC"/>
    <property type="match status" value="1"/>
</dbReference>
<evidence type="ECO:0000256" key="4">
    <source>
        <dbReference type="ARBA" id="ARBA00023002"/>
    </source>
</evidence>
<dbReference type="EC" id="1.1.1.2" evidence="7"/>
<keyword evidence="3 5" id="KW-0862">Zinc</keyword>
<dbReference type="PANTHER" id="PTHR42683">
    <property type="entry name" value="ALDEHYDE REDUCTASE"/>
    <property type="match status" value="1"/>
</dbReference>
<dbReference type="AlphaFoldDB" id="A0A1J5N9I1"/>
<evidence type="ECO:0000256" key="3">
    <source>
        <dbReference type="ARBA" id="ARBA00022833"/>
    </source>
</evidence>
<dbReference type="InterPro" id="IPR047109">
    <property type="entry name" value="CAD-like"/>
</dbReference>
<comment type="similarity">
    <text evidence="5">Belongs to the zinc-containing alcohol dehydrogenase family.</text>
</comment>
<dbReference type="SUPFAM" id="SSF50129">
    <property type="entry name" value="GroES-like"/>
    <property type="match status" value="1"/>
</dbReference>
<comment type="caution">
    <text evidence="7">The sequence shown here is derived from an EMBL/GenBank/DDBJ whole genome shotgun (WGS) entry which is preliminary data.</text>
</comment>
<dbReference type="GO" id="GO:0008106">
    <property type="term" value="F:alcohol dehydrogenase (NADP+) activity"/>
    <property type="evidence" value="ECO:0007669"/>
    <property type="project" value="UniProtKB-EC"/>
</dbReference>
<dbReference type="Pfam" id="PF00107">
    <property type="entry name" value="ADH_zinc_N"/>
    <property type="match status" value="1"/>
</dbReference>
<keyword evidence="4 7" id="KW-0560">Oxidoreductase</keyword>
<dbReference type="EMBL" id="LKAQ01000001">
    <property type="protein sequence ID" value="OIQ52283.1"/>
    <property type="molecule type" value="Genomic_DNA"/>
</dbReference>
<dbReference type="CDD" id="cd05283">
    <property type="entry name" value="CAD1"/>
    <property type="match status" value="1"/>
</dbReference>
<dbReference type="Pfam" id="PF08240">
    <property type="entry name" value="ADH_N"/>
    <property type="match status" value="1"/>
</dbReference>
<sequence>MGNGPYSIKAYGVNGPTDGFQAMTIERRALRPDDVLIDIMYCGICHSDIHMARSEWGPANYPCVPGHEIIGRVVAVGSKVRKFRVDDFAGVGCIVDSCGTCECCESDLEQYCPDWTLVFNAPDKISGGYNYGGFSDKIVVREHYAIRVPPGVDLPAMAPLLCAGITTFSPIQHWKVESGQRVGVIGLGGLGHMAVKLAVSRKADVTVFTTSPGKVAAARELGAREAVLWSDADAMQRLTRHFDLIISTVPKGFPVNQFLNLLQVDGTLVNVGALDQLEDIPGMTLTSGRRSLAGSVIGGIAETQEVMDYCTAHNIKADIELIKPDQITEAFDRVVNKDIRYRFVIDLTS</sequence>
<dbReference type="InterPro" id="IPR020843">
    <property type="entry name" value="ER"/>
</dbReference>
<dbReference type="Gene3D" id="3.40.50.720">
    <property type="entry name" value="NAD(P)-binding Rossmann-like Domain"/>
    <property type="match status" value="1"/>
</dbReference>
<evidence type="ECO:0000256" key="2">
    <source>
        <dbReference type="ARBA" id="ARBA00022723"/>
    </source>
</evidence>
<name>A0A1J5N9I1_9BACT</name>
<keyword evidence="2 5" id="KW-0479">Metal-binding</keyword>
<evidence type="ECO:0000313" key="7">
    <source>
        <dbReference type="EMBL" id="OIQ52283.1"/>
    </source>
</evidence>
<proteinExistence type="inferred from homology"/>
<organism evidence="7 8">
    <name type="scientific">Pseudodesulfovibrio hydrargyri</name>
    <dbReference type="NCBI Taxonomy" id="2125990"/>
    <lineage>
        <taxon>Bacteria</taxon>
        <taxon>Pseudomonadati</taxon>
        <taxon>Thermodesulfobacteriota</taxon>
        <taxon>Desulfovibrionia</taxon>
        <taxon>Desulfovibrionales</taxon>
        <taxon>Desulfovibrionaceae</taxon>
    </lineage>
</organism>
<dbReference type="InterPro" id="IPR013154">
    <property type="entry name" value="ADH-like_N"/>
</dbReference>
<keyword evidence="8" id="KW-1185">Reference proteome</keyword>
<dbReference type="InterPro" id="IPR029752">
    <property type="entry name" value="D-isomer_DH_CS1"/>
</dbReference>
<feature type="domain" description="Enoyl reductase (ER)" evidence="6">
    <location>
        <begin position="15"/>
        <end position="345"/>
    </location>
</feature>